<dbReference type="PANTHER" id="PTHR12558:SF13">
    <property type="entry name" value="CELL DIVISION CYCLE PROTEIN 27 HOMOLOG"/>
    <property type="match status" value="1"/>
</dbReference>
<evidence type="ECO:0000313" key="2">
    <source>
        <dbReference type="EMBL" id="HGB13663.1"/>
    </source>
</evidence>
<comment type="caution">
    <text evidence="2">The sequence shown here is derived from an EMBL/GenBank/DDBJ whole genome shotgun (WGS) entry which is preliminary data.</text>
</comment>
<dbReference type="EMBL" id="DTHB01000005">
    <property type="protein sequence ID" value="HGB13663.1"/>
    <property type="molecule type" value="Genomic_DNA"/>
</dbReference>
<dbReference type="PROSITE" id="PS50005">
    <property type="entry name" value="TPR"/>
    <property type="match status" value="5"/>
</dbReference>
<dbReference type="Gene3D" id="1.25.40.10">
    <property type="entry name" value="Tetratricopeptide repeat domain"/>
    <property type="match status" value="2"/>
</dbReference>
<dbReference type="Pfam" id="PF13432">
    <property type="entry name" value="TPR_16"/>
    <property type="match status" value="1"/>
</dbReference>
<dbReference type="PROSITE" id="PS50293">
    <property type="entry name" value="TPR_REGION"/>
    <property type="match status" value="1"/>
</dbReference>
<dbReference type="Pfam" id="PF00515">
    <property type="entry name" value="TPR_1"/>
    <property type="match status" value="1"/>
</dbReference>
<keyword evidence="1" id="KW-0802">TPR repeat</keyword>
<dbReference type="PANTHER" id="PTHR12558">
    <property type="entry name" value="CELL DIVISION CYCLE 16,23,27"/>
    <property type="match status" value="1"/>
</dbReference>
<proteinExistence type="predicted"/>
<name>A0A7C3SHE7_9BACT</name>
<dbReference type="AlphaFoldDB" id="A0A7C3SHE7"/>
<feature type="repeat" description="TPR" evidence="1">
    <location>
        <begin position="173"/>
        <end position="206"/>
    </location>
</feature>
<dbReference type="InterPro" id="IPR019734">
    <property type="entry name" value="TPR_rpt"/>
</dbReference>
<reference evidence="2" key="1">
    <citation type="journal article" date="2020" name="mSystems">
        <title>Genome- and Community-Level Interaction Insights into Carbon Utilization and Element Cycling Functions of Hydrothermarchaeota in Hydrothermal Sediment.</title>
        <authorList>
            <person name="Zhou Z."/>
            <person name="Liu Y."/>
            <person name="Xu W."/>
            <person name="Pan J."/>
            <person name="Luo Z.H."/>
            <person name="Li M."/>
        </authorList>
    </citation>
    <scope>NUCLEOTIDE SEQUENCE [LARGE SCALE GENOMIC DNA]</scope>
    <source>
        <strain evidence="2">SpSt-776</strain>
    </source>
</reference>
<evidence type="ECO:0000256" key="1">
    <source>
        <dbReference type="PROSITE-ProRule" id="PRU00339"/>
    </source>
</evidence>
<organism evidence="2">
    <name type="scientific">Desulfobacca acetoxidans</name>
    <dbReference type="NCBI Taxonomy" id="60893"/>
    <lineage>
        <taxon>Bacteria</taxon>
        <taxon>Pseudomonadati</taxon>
        <taxon>Thermodesulfobacteriota</taxon>
        <taxon>Desulfobaccia</taxon>
        <taxon>Desulfobaccales</taxon>
        <taxon>Desulfobaccaceae</taxon>
        <taxon>Desulfobacca</taxon>
    </lineage>
</organism>
<dbReference type="InterPro" id="IPR011990">
    <property type="entry name" value="TPR-like_helical_dom_sf"/>
</dbReference>
<protein>
    <submittedName>
        <fullName evidence="2">Tetratricopeptide repeat protein</fullName>
    </submittedName>
</protein>
<sequence>MRRVTIMPSAKRLFASIAVLVFLPFISQCSKEPRGPQIRTLTPKEAAIMAPDPYGASRPRPDLKLDQELDPERQEALADLFLKTKEYDGSLLHYLQILQKEPERHEVRYKVGVILLLKGQYKGAREEFAKVLAAQPDMLKAREALGLAYMQEKEYPPAIKEFRAVLEKDPKRAQTRHLLGVTYLMANQPRDAIRELEQANSLDPRNISTYVALGQAYNQVKEYHKALNCLKKAEALNPHHKKIHYQIGMALAGLHRYDEAFAAFAKGADEAQAYNNIGVHYFMDGEYELAAKCFQKALELRPTFYEEAKNNLDRALEKLREGKKGSL</sequence>
<accession>A0A7C3SHE7</accession>
<dbReference type="Pfam" id="PF12895">
    <property type="entry name" value="ANAPC3"/>
    <property type="match status" value="1"/>
</dbReference>
<gene>
    <name evidence="2" type="ORF">ENV62_00245</name>
</gene>
<feature type="repeat" description="TPR" evidence="1">
    <location>
        <begin position="207"/>
        <end position="240"/>
    </location>
</feature>
<feature type="repeat" description="TPR" evidence="1">
    <location>
        <begin position="105"/>
        <end position="138"/>
    </location>
</feature>
<feature type="repeat" description="TPR" evidence="1">
    <location>
        <begin position="139"/>
        <end position="172"/>
    </location>
</feature>
<feature type="repeat" description="TPR" evidence="1">
    <location>
        <begin position="271"/>
        <end position="304"/>
    </location>
</feature>
<dbReference type="SUPFAM" id="SSF48452">
    <property type="entry name" value="TPR-like"/>
    <property type="match status" value="1"/>
</dbReference>
<dbReference type="SMART" id="SM00028">
    <property type="entry name" value="TPR"/>
    <property type="match status" value="6"/>
</dbReference>